<protein>
    <submittedName>
        <fullName evidence="2">Uncharacterized protein</fullName>
    </submittedName>
</protein>
<gene>
    <name evidence="2" type="ORF">g.86443</name>
</gene>
<dbReference type="EMBL" id="GGMR01017429">
    <property type="protein sequence ID" value="MBY30048.1"/>
    <property type="molecule type" value="Transcribed_RNA"/>
</dbReference>
<feature type="compositionally biased region" description="Basic residues" evidence="1">
    <location>
        <begin position="196"/>
        <end position="207"/>
    </location>
</feature>
<sequence>MQTVFWRFSSTLLNNLYCHHSLLLKNRKMTQRTLMSYFGPKNGAKKEKDPPVLSLNTTLTSPEDLEVVHTSPIKTYGKRKKHTVLFSDSDEETSDSKKKCVQDTLSNKPNAEKLEESIEEQSPLKDTTKSLIHNNKISEGESTKINDHSIKDTVQDETQIKTKCEDDLLPSTQFDLTNTESDNSHTEKNITNKSSTNKKTKNQKKLSKKESPEKSNEEQSPTKDDDESSKPKITESEYDPTKKNYHPIRDAFWDYNQP</sequence>
<feature type="compositionally biased region" description="Basic and acidic residues" evidence="1">
    <location>
        <begin position="110"/>
        <end position="128"/>
    </location>
</feature>
<accession>A0A2S2PLA1</accession>
<feature type="region of interest" description="Disordered" evidence="1">
    <location>
        <begin position="96"/>
        <end position="150"/>
    </location>
</feature>
<evidence type="ECO:0000313" key="2">
    <source>
        <dbReference type="EMBL" id="MBY30048.1"/>
    </source>
</evidence>
<organism evidence="2">
    <name type="scientific">Schizaphis graminum</name>
    <name type="common">Green bug aphid</name>
    <dbReference type="NCBI Taxonomy" id="13262"/>
    <lineage>
        <taxon>Eukaryota</taxon>
        <taxon>Metazoa</taxon>
        <taxon>Ecdysozoa</taxon>
        <taxon>Arthropoda</taxon>
        <taxon>Hexapoda</taxon>
        <taxon>Insecta</taxon>
        <taxon>Pterygota</taxon>
        <taxon>Neoptera</taxon>
        <taxon>Paraneoptera</taxon>
        <taxon>Hemiptera</taxon>
        <taxon>Sternorrhyncha</taxon>
        <taxon>Aphidomorpha</taxon>
        <taxon>Aphidoidea</taxon>
        <taxon>Aphididae</taxon>
        <taxon>Aphidini</taxon>
        <taxon>Schizaphis</taxon>
    </lineage>
</organism>
<dbReference type="AlphaFoldDB" id="A0A2S2PLA1"/>
<evidence type="ECO:0000256" key="1">
    <source>
        <dbReference type="SAM" id="MobiDB-lite"/>
    </source>
</evidence>
<name>A0A2S2PLA1_SCHGA</name>
<feature type="compositionally biased region" description="Basic and acidic residues" evidence="1">
    <location>
        <begin position="208"/>
        <end position="252"/>
    </location>
</feature>
<reference evidence="2" key="1">
    <citation type="submission" date="2018-04" db="EMBL/GenBank/DDBJ databases">
        <title>Transcriptome of Schizaphis graminum biotype I.</title>
        <authorList>
            <person name="Scully E.D."/>
            <person name="Geib S.M."/>
            <person name="Palmer N.A."/>
            <person name="Koch K."/>
            <person name="Bradshaw J."/>
            <person name="Heng-Moss T."/>
            <person name="Sarath G."/>
        </authorList>
    </citation>
    <scope>NUCLEOTIDE SEQUENCE</scope>
</reference>
<feature type="region of interest" description="Disordered" evidence="1">
    <location>
        <begin position="174"/>
        <end position="258"/>
    </location>
</feature>
<proteinExistence type="predicted"/>
<feature type="compositionally biased region" description="Basic and acidic residues" evidence="1">
    <location>
        <begin position="136"/>
        <end position="150"/>
    </location>
</feature>